<dbReference type="InterPro" id="IPR001126">
    <property type="entry name" value="UmuC"/>
</dbReference>
<evidence type="ECO:0000256" key="6">
    <source>
        <dbReference type="ARBA" id="ARBA00022723"/>
    </source>
</evidence>
<dbReference type="AlphaFoldDB" id="A0A7W3P5U9"/>
<dbReference type="GO" id="GO:0006281">
    <property type="term" value="P:DNA repair"/>
    <property type="evidence" value="ECO:0007669"/>
    <property type="project" value="UniProtKB-UniRule"/>
</dbReference>
<dbReference type="Pfam" id="PF00817">
    <property type="entry name" value="IMS"/>
    <property type="match status" value="1"/>
</dbReference>
<evidence type="ECO:0000259" key="14">
    <source>
        <dbReference type="PROSITE" id="PS50173"/>
    </source>
</evidence>
<dbReference type="GO" id="GO:0006261">
    <property type="term" value="P:DNA-templated DNA replication"/>
    <property type="evidence" value="ECO:0007669"/>
    <property type="project" value="UniProtKB-UniRule"/>
</dbReference>
<evidence type="ECO:0000256" key="11">
    <source>
        <dbReference type="ARBA" id="ARBA00025589"/>
    </source>
</evidence>
<comment type="caution">
    <text evidence="15">The sequence shown here is derived from an EMBL/GenBank/DDBJ whole genome shotgun (WGS) entry which is preliminary data.</text>
</comment>
<evidence type="ECO:0000256" key="10">
    <source>
        <dbReference type="ARBA" id="ARBA00023204"/>
    </source>
</evidence>
<dbReference type="Gene3D" id="3.30.70.270">
    <property type="match status" value="1"/>
</dbReference>
<evidence type="ECO:0000313" key="15">
    <source>
        <dbReference type="EMBL" id="MBA8794324.1"/>
    </source>
</evidence>
<dbReference type="Pfam" id="PF11798">
    <property type="entry name" value="IMS_HHH"/>
    <property type="match status" value="1"/>
</dbReference>
<dbReference type="GO" id="GO:0003684">
    <property type="term" value="F:damaged DNA binding"/>
    <property type="evidence" value="ECO:0007669"/>
    <property type="project" value="InterPro"/>
</dbReference>
<comment type="function">
    <text evidence="11 13">Poorly processive, error-prone DNA polymerase involved in untargeted mutagenesis. Copies undamaged DNA at stalled replication forks, which arise in vivo from mismatched or misaligned primer ends. These misaligned primers can be extended by PolIV. Exhibits no 3'-5' exonuclease (proofreading) activity. May be involved in translesional synthesis, in conjunction with the beta clamp from PolIII.</text>
</comment>
<evidence type="ECO:0000256" key="1">
    <source>
        <dbReference type="ARBA" id="ARBA00010945"/>
    </source>
</evidence>
<feature type="binding site" evidence="13">
    <location>
        <position position="103"/>
    </location>
    <ligand>
        <name>Mg(2+)</name>
        <dbReference type="ChEBI" id="CHEBI:18420"/>
    </ligand>
</feature>
<keyword evidence="4 13" id="KW-0548">Nucleotidyltransferase</keyword>
<dbReference type="EMBL" id="JACGWT010000003">
    <property type="protein sequence ID" value="MBA8794324.1"/>
    <property type="molecule type" value="Genomic_DNA"/>
</dbReference>
<dbReference type="InterPro" id="IPR024728">
    <property type="entry name" value="PolY_HhH_motif"/>
</dbReference>
<dbReference type="Gene3D" id="3.40.1170.60">
    <property type="match status" value="1"/>
</dbReference>
<comment type="catalytic activity">
    <reaction evidence="12 13">
        <text>DNA(n) + a 2'-deoxyribonucleoside 5'-triphosphate = DNA(n+1) + diphosphate</text>
        <dbReference type="Rhea" id="RHEA:22508"/>
        <dbReference type="Rhea" id="RHEA-COMP:17339"/>
        <dbReference type="Rhea" id="RHEA-COMP:17340"/>
        <dbReference type="ChEBI" id="CHEBI:33019"/>
        <dbReference type="ChEBI" id="CHEBI:61560"/>
        <dbReference type="ChEBI" id="CHEBI:173112"/>
        <dbReference type="EC" id="2.7.7.7"/>
    </reaction>
</comment>
<evidence type="ECO:0000256" key="3">
    <source>
        <dbReference type="ARBA" id="ARBA00022679"/>
    </source>
</evidence>
<evidence type="ECO:0000256" key="7">
    <source>
        <dbReference type="ARBA" id="ARBA00022763"/>
    </source>
</evidence>
<dbReference type="GO" id="GO:0005829">
    <property type="term" value="C:cytosol"/>
    <property type="evidence" value="ECO:0007669"/>
    <property type="project" value="TreeGrafter"/>
</dbReference>
<dbReference type="PANTHER" id="PTHR11076:SF33">
    <property type="entry name" value="DNA POLYMERASE KAPPA"/>
    <property type="match status" value="1"/>
</dbReference>
<organism evidence="15 16">
    <name type="scientific">Microlunatus kandeliicorticis</name>
    <dbReference type="NCBI Taxonomy" id="1759536"/>
    <lineage>
        <taxon>Bacteria</taxon>
        <taxon>Bacillati</taxon>
        <taxon>Actinomycetota</taxon>
        <taxon>Actinomycetes</taxon>
        <taxon>Propionibacteriales</taxon>
        <taxon>Propionibacteriaceae</taxon>
        <taxon>Microlunatus</taxon>
    </lineage>
</organism>
<dbReference type="GO" id="GO:0003887">
    <property type="term" value="F:DNA-directed DNA polymerase activity"/>
    <property type="evidence" value="ECO:0007669"/>
    <property type="project" value="UniProtKB-UniRule"/>
</dbReference>
<keyword evidence="10 13" id="KW-0234">DNA repair</keyword>
<sequence>MSAPVIMHVDMDAFYASVELRRRPDLRDAPVLVGGQGRGVVLSATYPARRFGVTSGMPMARAMRLVPNAVVLHPDFDAYTTVSKAIAAIFETLTETVEVASIDEAYLDLTGAIRRLGPPAQIGEWLRATVADEQQITCSVGIGPTKFVAKVASRAAKPDGLVEVPPDQVTAFLHPRPVEDMWGVGEPTAEKLHRLGLFTVGDLAHAPRDALRNTFGPHQGIYLQHLAWGRDGRRVVTGPRERSVGSQETLGADTDDPAVVERELLRMAARTARRLRKAGLLGRTVTLGIRFADFRAITRSATLTTPTDVTTEIHAEAVRLYRALQVPKARIRRVGVRVENVVEADRTSRQPFLTDPEHGWREAEQAVDAAVARFGPGAVQRAALAGTGRRLSPFAAPE</sequence>
<dbReference type="Gene3D" id="3.30.1490.100">
    <property type="entry name" value="DNA polymerase, Y-family, little finger domain"/>
    <property type="match status" value="1"/>
</dbReference>
<keyword evidence="7 13" id="KW-0227">DNA damage</keyword>
<feature type="active site" evidence="13">
    <location>
        <position position="104"/>
    </location>
</feature>
<protein>
    <recommendedName>
        <fullName evidence="13">DNA polymerase IV</fullName>
        <shortName evidence="13">Pol IV</shortName>
        <ecNumber evidence="13">2.7.7.7</ecNumber>
    </recommendedName>
</protein>
<dbReference type="PANTHER" id="PTHR11076">
    <property type="entry name" value="DNA REPAIR POLYMERASE UMUC / TRANSFERASE FAMILY MEMBER"/>
    <property type="match status" value="1"/>
</dbReference>
<dbReference type="Gene3D" id="1.10.150.20">
    <property type="entry name" value="5' to 3' exonuclease, C-terminal subdomain"/>
    <property type="match status" value="1"/>
</dbReference>
<keyword evidence="2 13" id="KW-0515">Mutator protein</keyword>
<reference evidence="15 16" key="1">
    <citation type="submission" date="2020-07" db="EMBL/GenBank/DDBJ databases">
        <title>Sequencing the genomes of 1000 actinobacteria strains.</title>
        <authorList>
            <person name="Klenk H.-P."/>
        </authorList>
    </citation>
    <scope>NUCLEOTIDE SEQUENCE [LARGE SCALE GENOMIC DNA]</scope>
    <source>
        <strain evidence="15 16">DSM 100723</strain>
    </source>
</reference>
<dbReference type="FunFam" id="3.30.1490.100:FF:000004">
    <property type="entry name" value="DNA polymerase IV"/>
    <property type="match status" value="1"/>
</dbReference>
<dbReference type="GO" id="GO:0042276">
    <property type="term" value="P:error-prone translesion synthesis"/>
    <property type="evidence" value="ECO:0007669"/>
    <property type="project" value="TreeGrafter"/>
</dbReference>
<dbReference type="InterPro" id="IPR022880">
    <property type="entry name" value="DNApol_IV"/>
</dbReference>
<accession>A0A7W3P5U9</accession>
<evidence type="ECO:0000256" key="4">
    <source>
        <dbReference type="ARBA" id="ARBA00022695"/>
    </source>
</evidence>
<evidence type="ECO:0000256" key="5">
    <source>
        <dbReference type="ARBA" id="ARBA00022705"/>
    </source>
</evidence>
<dbReference type="CDD" id="cd03586">
    <property type="entry name" value="PolY_Pol_IV_kappa"/>
    <property type="match status" value="1"/>
</dbReference>
<keyword evidence="3 13" id="KW-0808">Transferase</keyword>
<keyword evidence="5 13" id="KW-0235">DNA replication</keyword>
<comment type="cofactor">
    <cofactor evidence="13">
        <name>Mg(2+)</name>
        <dbReference type="ChEBI" id="CHEBI:18420"/>
    </cofactor>
    <text evidence="13">Binds 2 magnesium ions per subunit.</text>
</comment>
<evidence type="ECO:0000256" key="9">
    <source>
        <dbReference type="ARBA" id="ARBA00022932"/>
    </source>
</evidence>
<gene>
    <name evidence="13" type="primary">dinB</name>
    <name evidence="15" type="ORF">FHX74_001943</name>
</gene>
<dbReference type="GO" id="GO:0009432">
    <property type="term" value="P:SOS response"/>
    <property type="evidence" value="ECO:0007669"/>
    <property type="project" value="TreeGrafter"/>
</dbReference>
<name>A0A7W3P5U9_9ACTN</name>
<dbReference type="InterPro" id="IPR036775">
    <property type="entry name" value="DNA_pol_Y-fam_lit_finger_sf"/>
</dbReference>
<dbReference type="InterPro" id="IPR043502">
    <property type="entry name" value="DNA/RNA_pol_sf"/>
</dbReference>
<dbReference type="EC" id="2.7.7.7" evidence="13"/>
<dbReference type="InterPro" id="IPR017961">
    <property type="entry name" value="DNA_pol_Y-fam_little_finger"/>
</dbReference>
<evidence type="ECO:0000256" key="12">
    <source>
        <dbReference type="ARBA" id="ARBA00049244"/>
    </source>
</evidence>
<dbReference type="PROSITE" id="PS50173">
    <property type="entry name" value="UMUC"/>
    <property type="match status" value="1"/>
</dbReference>
<dbReference type="RefSeq" id="WP_182559926.1">
    <property type="nucleotide sequence ID" value="NZ_JACGWT010000003.1"/>
</dbReference>
<evidence type="ECO:0000256" key="2">
    <source>
        <dbReference type="ARBA" id="ARBA00022457"/>
    </source>
</evidence>
<feature type="binding site" evidence="13">
    <location>
        <position position="10"/>
    </location>
    <ligand>
        <name>Mg(2+)</name>
        <dbReference type="ChEBI" id="CHEBI:18420"/>
    </ligand>
</feature>
<dbReference type="SUPFAM" id="SSF100879">
    <property type="entry name" value="Lesion bypass DNA polymerase (Y-family), little finger domain"/>
    <property type="match status" value="1"/>
</dbReference>
<dbReference type="Pfam" id="PF11799">
    <property type="entry name" value="IMS_C"/>
    <property type="match status" value="1"/>
</dbReference>
<comment type="subunit">
    <text evidence="13">Monomer.</text>
</comment>
<dbReference type="InterPro" id="IPR050116">
    <property type="entry name" value="DNA_polymerase-Y"/>
</dbReference>
<keyword evidence="13" id="KW-0238">DNA-binding</keyword>
<keyword evidence="9 13" id="KW-0239">DNA-directed DNA polymerase</keyword>
<feature type="domain" description="UmuC" evidence="14">
    <location>
        <begin position="6"/>
        <end position="185"/>
    </location>
</feature>
<comment type="subcellular location">
    <subcellularLocation>
        <location evidence="13">Cytoplasm</location>
    </subcellularLocation>
</comment>
<dbReference type="InterPro" id="IPR043128">
    <property type="entry name" value="Rev_trsase/Diguanyl_cyclase"/>
</dbReference>
<evidence type="ECO:0000313" key="16">
    <source>
        <dbReference type="Proteomes" id="UP000523079"/>
    </source>
</evidence>
<dbReference type="NCBIfam" id="NF002677">
    <property type="entry name" value="PRK02406.1"/>
    <property type="match status" value="1"/>
</dbReference>
<dbReference type="Proteomes" id="UP000523079">
    <property type="component" value="Unassembled WGS sequence"/>
</dbReference>
<proteinExistence type="inferred from homology"/>
<dbReference type="SUPFAM" id="SSF56672">
    <property type="entry name" value="DNA/RNA polymerases"/>
    <property type="match status" value="1"/>
</dbReference>
<comment type="similarity">
    <text evidence="1 13">Belongs to the DNA polymerase type-Y family.</text>
</comment>
<feature type="site" description="Substrate discrimination" evidence="13">
    <location>
        <position position="15"/>
    </location>
</feature>
<keyword evidence="16" id="KW-1185">Reference proteome</keyword>
<evidence type="ECO:0000256" key="13">
    <source>
        <dbReference type="HAMAP-Rule" id="MF_01113"/>
    </source>
</evidence>
<keyword evidence="8 13" id="KW-0460">Magnesium</keyword>
<keyword evidence="6 13" id="KW-0479">Metal-binding</keyword>
<dbReference type="GO" id="GO:0000287">
    <property type="term" value="F:magnesium ion binding"/>
    <property type="evidence" value="ECO:0007669"/>
    <property type="project" value="UniProtKB-UniRule"/>
</dbReference>
<dbReference type="NCBIfam" id="NF003015">
    <property type="entry name" value="PRK03858.1"/>
    <property type="match status" value="1"/>
</dbReference>
<evidence type="ECO:0000256" key="8">
    <source>
        <dbReference type="ARBA" id="ARBA00022842"/>
    </source>
</evidence>
<keyword evidence="13" id="KW-0963">Cytoplasm</keyword>
<dbReference type="HAMAP" id="MF_01113">
    <property type="entry name" value="DNApol_IV"/>
    <property type="match status" value="1"/>
</dbReference>